<feature type="non-terminal residue" evidence="3">
    <location>
        <position position="1"/>
    </location>
</feature>
<sequence length="141" mass="15731">VKSIVGRFLEHSRISVFGNGHALPSRHARVYISSADWMERNMDWRVETLVPIFNPTVHAQVLDQIMVINLKDSRQSWELVADGTWRRVAPGRKPVSAHEYFTTNPSLSGRGSALHGAGMRGAGLPGAVMTPPRRPHRLTED</sequence>
<dbReference type="PANTHER" id="PTHR30218:SF0">
    <property type="entry name" value="POLYPHOSPHATE KINASE"/>
    <property type="match status" value="1"/>
</dbReference>
<reference evidence="3" key="1">
    <citation type="journal article" date="2020" name="mSystems">
        <title>Genome- and Community-Level Interaction Insights into Carbon Utilization and Element Cycling Functions of Hydrothermarchaeota in Hydrothermal Sediment.</title>
        <authorList>
            <person name="Zhou Z."/>
            <person name="Liu Y."/>
            <person name="Xu W."/>
            <person name="Pan J."/>
            <person name="Luo Z.H."/>
            <person name="Li M."/>
        </authorList>
    </citation>
    <scope>NUCLEOTIDE SEQUENCE</scope>
    <source>
        <strain evidence="3">SpSt-997</strain>
    </source>
</reference>
<dbReference type="GO" id="GO:0008976">
    <property type="term" value="F:polyphosphate kinase activity"/>
    <property type="evidence" value="ECO:0007669"/>
    <property type="project" value="InterPro"/>
</dbReference>
<comment type="caution">
    <text evidence="3">The sequence shown here is derived from an EMBL/GenBank/DDBJ whole genome shotgun (WGS) entry which is preliminary data.</text>
</comment>
<dbReference type="SUPFAM" id="SSF56024">
    <property type="entry name" value="Phospholipase D/nuclease"/>
    <property type="match status" value="1"/>
</dbReference>
<feature type="domain" description="Polyphosphate kinase C-terminal" evidence="2">
    <location>
        <begin position="1"/>
        <end position="94"/>
    </location>
</feature>
<protein>
    <submittedName>
        <fullName evidence="3">RNA degradosome polyphosphate kinase</fullName>
    </submittedName>
</protein>
<dbReference type="InterPro" id="IPR025200">
    <property type="entry name" value="PPK_C_dom2"/>
</dbReference>
<evidence type="ECO:0000259" key="2">
    <source>
        <dbReference type="Pfam" id="PF13090"/>
    </source>
</evidence>
<dbReference type="EMBL" id="DTQM01000032">
    <property type="protein sequence ID" value="HGC41934.1"/>
    <property type="molecule type" value="Genomic_DNA"/>
</dbReference>
<dbReference type="GO" id="GO:0006799">
    <property type="term" value="P:polyphosphate biosynthetic process"/>
    <property type="evidence" value="ECO:0007669"/>
    <property type="project" value="InterPro"/>
</dbReference>
<accession>A0A8J4H7C9</accession>
<proteinExistence type="predicted"/>
<keyword evidence="3" id="KW-0808">Transferase</keyword>
<feature type="region of interest" description="Disordered" evidence="1">
    <location>
        <begin position="113"/>
        <end position="141"/>
    </location>
</feature>
<evidence type="ECO:0000256" key="1">
    <source>
        <dbReference type="SAM" id="MobiDB-lite"/>
    </source>
</evidence>
<dbReference type="Pfam" id="PF13090">
    <property type="entry name" value="PP_kinase_C"/>
    <property type="match status" value="1"/>
</dbReference>
<gene>
    <name evidence="3" type="ORF">ENY07_01750</name>
</gene>
<dbReference type="InterPro" id="IPR003414">
    <property type="entry name" value="PP_kinase"/>
</dbReference>
<organism evidence="3">
    <name type="scientific">Acidicaldus sp</name>
    <dbReference type="NCBI Taxonomy" id="1872105"/>
    <lineage>
        <taxon>Bacteria</taxon>
        <taxon>Pseudomonadati</taxon>
        <taxon>Pseudomonadota</taxon>
        <taxon>Alphaproteobacteria</taxon>
        <taxon>Acetobacterales</taxon>
        <taxon>Acetobacteraceae</taxon>
        <taxon>Acidicaldus</taxon>
    </lineage>
</organism>
<dbReference type="AlphaFoldDB" id="A0A8J4H7C9"/>
<dbReference type="Gene3D" id="3.30.870.10">
    <property type="entry name" value="Endonuclease Chain A"/>
    <property type="match status" value="1"/>
</dbReference>
<name>A0A8J4H7C9_9PROT</name>
<keyword evidence="3" id="KW-0418">Kinase</keyword>
<dbReference type="PANTHER" id="PTHR30218">
    <property type="entry name" value="POLYPHOSPHATE KINASE"/>
    <property type="match status" value="1"/>
</dbReference>
<dbReference type="GO" id="GO:0009358">
    <property type="term" value="C:polyphosphate kinase complex"/>
    <property type="evidence" value="ECO:0007669"/>
    <property type="project" value="InterPro"/>
</dbReference>
<evidence type="ECO:0000313" key="3">
    <source>
        <dbReference type="EMBL" id="HGC41934.1"/>
    </source>
</evidence>